<dbReference type="EMBL" id="MKZO01000061">
    <property type="protein sequence ID" value="OLS59743.1"/>
    <property type="molecule type" value="Genomic_DNA"/>
</dbReference>
<dbReference type="OrthoDB" id="7033366at2"/>
<protein>
    <submittedName>
        <fullName evidence="1">Uncharacterized protein</fullName>
    </submittedName>
</protein>
<sequence>MKIETGKALVTIVLLMSDRGHASDNHYETKKLSFTKTEDHGQLLVYTLPKGGELKIFDDGLKFYYDNGILITYDSPDRLHSMIPLSEPGILYDAEGVEQSAISLNLCAFIRLKDGCITSVETGSQCGGEWNEDHIWSSLASENNEYLLENKTDVNEIYKNYASRSRDGTRISSPRVLSYLMEGTGFDNLLACDPPTLENHKAYSDFMNLLRNEGDIENAKKIESEIAEVTHAHGTYKTKEIP</sequence>
<comment type="caution">
    <text evidence="1">The sequence shown here is derived from an EMBL/GenBank/DDBJ whole genome shotgun (WGS) entry which is preliminary data.</text>
</comment>
<dbReference type="AlphaFoldDB" id="A0A1Q9QX66"/>
<organism evidence="1 2">
    <name type="scientific">Pseudomonas putida</name>
    <name type="common">Arthrobacter siderocapsulatus</name>
    <dbReference type="NCBI Taxonomy" id="303"/>
    <lineage>
        <taxon>Bacteria</taxon>
        <taxon>Pseudomonadati</taxon>
        <taxon>Pseudomonadota</taxon>
        <taxon>Gammaproteobacteria</taxon>
        <taxon>Pseudomonadales</taxon>
        <taxon>Pseudomonadaceae</taxon>
        <taxon>Pseudomonas</taxon>
    </lineage>
</organism>
<dbReference type="RefSeq" id="WP_144443630.1">
    <property type="nucleotide sequence ID" value="NZ_MKZO01000061.1"/>
</dbReference>
<evidence type="ECO:0000313" key="2">
    <source>
        <dbReference type="Proteomes" id="UP000186736"/>
    </source>
</evidence>
<gene>
    <name evidence="1" type="ORF">PSEMO_53890</name>
</gene>
<dbReference type="Proteomes" id="UP000186736">
    <property type="component" value="Unassembled WGS sequence"/>
</dbReference>
<accession>A0A1Q9QX66</accession>
<reference evidence="1 2" key="1">
    <citation type="submission" date="2016-10" db="EMBL/GenBank/DDBJ databases">
        <title>Genome Sequence of Pseudomonas putida GM4FR.</title>
        <authorList>
            <person name="Poehlein A."/>
            <person name="Wemheuer F."/>
            <person name="Hollensteiner J."/>
            <person name="Wemheuer B."/>
        </authorList>
    </citation>
    <scope>NUCLEOTIDE SEQUENCE [LARGE SCALE GENOMIC DNA]</scope>
    <source>
        <strain evidence="1 2">GM4FR</strain>
    </source>
</reference>
<proteinExistence type="predicted"/>
<name>A0A1Q9QX66_PSEPU</name>
<evidence type="ECO:0000313" key="1">
    <source>
        <dbReference type="EMBL" id="OLS59743.1"/>
    </source>
</evidence>